<keyword evidence="4 7" id="KW-1133">Transmembrane helix</keyword>
<reference evidence="8 9" key="1">
    <citation type="submission" date="2019-09" db="EMBL/GenBank/DDBJ databases">
        <title>A chromosome-level genome assembly of the Chinese tupelo Nyssa sinensis.</title>
        <authorList>
            <person name="Yang X."/>
            <person name="Kang M."/>
            <person name="Yang Y."/>
            <person name="Xiong H."/>
            <person name="Wang M."/>
            <person name="Zhang Z."/>
            <person name="Wang Z."/>
            <person name="Wu H."/>
            <person name="Ma T."/>
            <person name="Liu J."/>
            <person name="Xi Z."/>
        </authorList>
    </citation>
    <scope>NUCLEOTIDE SEQUENCE [LARGE SCALE GENOMIC DNA]</scope>
    <source>
        <strain evidence="8">J267</strain>
        <tissue evidence="8">Leaf</tissue>
    </source>
</reference>
<evidence type="ECO:0000256" key="5">
    <source>
        <dbReference type="ARBA" id="ARBA00023136"/>
    </source>
</evidence>
<organism evidence="8 9">
    <name type="scientific">Nyssa sinensis</name>
    <dbReference type="NCBI Taxonomy" id="561372"/>
    <lineage>
        <taxon>Eukaryota</taxon>
        <taxon>Viridiplantae</taxon>
        <taxon>Streptophyta</taxon>
        <taxon>Embryophyta</taxon>
        <taxon>Tracheophyta</taxon>
        <taxon>Spermatophyta</taxon>
        <taxon>Magnoliopsida</taxon>
        <taxon>eudicotyledons</taxon>
        <taxon>Gunneridae</taxon>
        <taxon>Pentapetalae</taxon>
        <taxon>asterids</taxon>
        <taxon>Cornales</taxon>
        <taxon>Nyssaceae</taxon>
        <taxon>Nyssa</taxon>
    </lineage>
</organism>
<keyword evidence="9" id="KW-1185">Reference proteome</keyword>
<dbReference type="OrthoDB" id="655183at2759"/>
<protein>
    <recommendedName>
        <fullName evidence="10">Protein FATTY ACID EXPORT 1, chloroplastic</fullName>
    </recommendedName>
</protein>
<dbReference type="PANTHER" id="PTHR12668">
    <property type="entry name" value="TRANSMEMBRANE PROTEIN 14, 15"/>
    <property type="match status" value="1"/>
</dbReference>
<dbReference type="EMBL" id="CM018051">
    <property type="protein sequence ID" value="KAA8517167.1"/>
    <property type="molecule type" value="Genomic_DNA"/>
</dbReference>
<evidence type="ECO:0000313" key="8">
    <source>
        <dbReference type="EMBL" id="KAA8517167.1"/>
    </source>
</evidence>
<keyword evidence="5 7" id="KW-0472">Membrane</keyword>
<dbReference type="Pfam" id="PF03647">
    <property type="entry name" value="Tmemb_14"/>
    <property type="match status" value="1"/>
</dbReference>
<evidence type="ECO:0000256" key="3">
    <source>
        <dbReference type="ARBA" id="ARBA00022692"/>
    </source>
</evidence>
<gene>
    <name evidence="8" type="ORF">F0562_017460</name>
</gene>
<feature type="transmembrane region" description="Helical" evidence="7">
    <location>
        <begin position="107"/>
        <end position="128"/>
    </location>
</feature>
<evidence type="ECO:0000313" key="9">
    <source>
        <dbReference type="Proteomes" id="UP000325577"/>
    </source>
</evidence>
<feature type="transmembrane region" description="Helical" evidence="7">
    <location>
        <begin position="134"/>
        <end position="155"/>
    </location>
</feature>
<feature type="compositionally biased region" description="Basic and acidic residues" evidence="6">
    <location>
        <begin position="77"/>
        <end position="90"/>
    </location>
</feature>
<dbReference type="GO" id="GO:0009706">
    <property type="term" value="C:chloroplast inner membrane"/>
    <property type="evidence" value="ECO:0007669"/>
    <property type="project" value="TreeGrafter"/>
</dbReference>
<evidence type="ECO:0000256" key="1">
    <source>
        <dbReference type="ARBA" id="ARBA00004370"/>
    </source>
</evidence>
<dbReference type="InterPro" id="IPR005349">
    <property type="entry name" value="TMEM14"/>
</dbReference>
<sequence>MSQAISQLSCFSSINRRIQLRSRSTPCPTLRPKVYVVMSHDGHGTDISSAETKTTLSYSTDASKSHNGRSMKSYPTTEEHVAGKGKSEPVQEHAVTQQKRAAKIHDFCFGIPFGGLVLSGGLLGFVFTRNPATLGAGVLFGVALLALSTFSLKVWRQGKSSLPFILGQAVLSATLLWKNFQTYSLTKKLFPTGFYAVISAAMLCFYLYVVMSGGNPPPKKMKTSAAVPS</sequence>
<comment type="similarity">
    <text evidence="2">Belongs to the TMEM14 family.</text>
</comment>
<proteinExistence type="inferred from homology"/>
<feature type="transmembrane region" description="Helical" evidence="7">
    <location>
        <begin position="192"/>
        <end position="211"/>
    </location>
</feature>
<feature type="transmembrane region" description="Helical" evidence="7">
    <location>
        <begin position="162"/>
        <end position="180"/>
    </location>
</feature>
<dbReference type="Gene3D" id="1.10.10.1740">
    <property type="entry name" value="Transmembrane protein 14-like"/>
    <property type="match status" value="1"/>
</dbReference>
<name>A0A5J4ZIT2_9ASTE</name>
<dbReference type="Proteomes" id="UP000325577">
    <property type="component" value="Linkage Group LG8"/>
</dbReference>
<dbReference type="InterPro" id="IPR044890">
    <property type="entry name" value="TMEM14_sf"/>
</dbReference>
<dbReference type="GO" id="GO:0015245">
    <property type="term" value="F:fatty acid transmembrane transporter activity"/>
    <property type="evidence" value="ECO:0007669"/>
    <property type="project" value="TreeGrafter"/>
</dbReference>
<evidence type="ECO:0000256" key="7">
    <source>
        <dbReference type="SAM" id="Phobius"/>
    </source>
</evidence>
<dbReference type="PANTHER" id="PTHR12668:SF48">
    <property type="entry name" value="PROTEIN FATTY ACID EXPORT 1, CHLOROPLASTIC"/>
    <property type="match status" value="1"/>
</dbReference>
<comment type="subcellular location">
    <subcellularLocation>
        <location evidence="1">Membrane</location>
    </subcellularLocation>
</comment>
<keyword evidence="3 7" id="KW-0812">Transmembrane</keyword>
<dbReference type="AlphaFoldDB" id="A0A5J4ZIT2"/>
<evidence type="ECO:0008006" key="10">
    <source>
        <dbReference type="Google" id="ProtNLM"/>
    </source>
</evidence>
<evidence type="ECO:0000256" key="4">
    <source>
        <dbReference type="ARBA" id="ARBA00022989"/>
    </source>
</evidence>
<evidence type="ECO:0000256" key="2">
    <source>
        <dbReference type="ARBA" id="ARBA00007590"/>
    </source>
</evidence>
<accession>A0A5J4ZIT2</accession>
<evidence type="ECO:0000256" key="6">
    <source>
        <dbReference type="SAM" id="MobiDB-lite"/>
    </source>
</evidence>
<feature type="region of interest" description="Disordered" evidence="6">
    <location>
        <begin position="58"/>
        <end position="90"/>
    </location>
</feature>